<feature type="region of interest" description="Disordered" evidence="1">
    <location>
        <begin position="758"/>
        <end position="795"/>
    </location>
</feature>
<protein>
    <submittedName>
        <fullName evidence="2">Predicted protein</fullName>
    </submittedName>
</protein>
<reference evidence="2 3" key="1">
    <citation type="journal article" date="2008" name="Nature">
        <title>The genome of Laccaria bicolor provides insights into mycorrhizal symbiosis.</title>
        <authorList>
            <person name="Martin F."/>
            <person name="Aerts A."/>
            <person name="Ahren D."/>
            <person name="Brun A."/>
            <person name="Danchin E.G.J."/>
            <person name="Duchaussoy F."/>
            <person name="Gibon J."/>
            <person name="Kohler A."/>
            <person name="Lindquist E."/>
            <person name="Pereda V."/>
            <person name="Salamov A."/>
            <person name="Shapiro H.J."/>
            <person name="Wuyts J."/>
            <person name="Blaudez D."/>
            <person name="Buee M."/>
            <person name="Brokstein P."/>
            <person name="Canbaeck B."/>
            <person name="Cohen D."/>
            <person name="Courty P.E."/>
            <person name="Coutinho P.M."/>
            <person name="Delaruelle C."/>
            <person name="Detter J.C."/>
            <person name="Deveau A."/>
            <person name="DiFazio S."/>
            <person name="Duplessis S."/>
            <person name="Fraissinet-Tachet L."/>
            <person name="Lucic E."/>
            <person name="Frey-Klett P."/>
            <person name="Fourrey C."/>
            <person name="Feussner I."/>
            <person name="Gay G."/>
            <person name="Grimwood J."/>
            <person name="Hoegger P.J."/>
            <person name="Jain P."/>
            <person name="Kilaru S."/>
            <person name="Labbe J."/>
            <person name="Lin Y.C."/>
            <person name="Legue V."/>
            <person name="Le Tacon F."/>
            <person name="Marmeisse R."/>
            <person name="Melayah D."/>
            <person name="Montanini B."/>
            <person name="Muratet M."/>
            <person name="Nehls U."/>
            <person name="Niculita-Hirzel H."/>
            <person name="Oudot-Le Secq M.P."/>
            <person name="Peter M."/>
            <person name="Quesneville H."/>
            <person name="Rajashekar B."/>
            <person name="Reich M."/>
            <person name="Rouhier N."/>
            <person name="Schmutz J."/>
            <person name="Yin T."/>
            <person name="Chalot M."/>
            <person name="Henrissat B."/>
            <person name="Kuees U."/>
            <person name="Lucas S."/>
            <person name="Van de Peer Y."/>
            <person name="Podila G.K."/>
            <person name="Polle A."/>
            <person name="Pukkila P.J."/>
            <person name="Richardson P.M."/>
            <person name="Rouze P."/>
            <person name="Sanders I.R."/>
            <person name="Stajich J.E."/>
            <person name="Tunlid A."/>
            <person name="Tuskan G."/>
            <person name="Grigoriev I.V."/>
        </authorList>
    </citation>
    <scope>NUCLEOTIDE SEQUENCE [LARGE SCALE GENOMIC DNA]</scope>
    <source>
        <strain evidence="3">S238N-H82 / ATCC MYA-4686</strain>
    </source>
</reference>
<dbReference type="Proteomes" id="UP000001194">
    <property type="component" value="Unassembled WGS sequence"/>
</dbReference>
<dbReference type="STRING" id="486041.B0DGH5"/>
<feature type="region of interest" description="Disordered" evidence="1">
    <location>
        <begin position="285"/>
        <end position="322"/>
    </location>
</feature>
<proteinExistence type="predicted"/>
<gene>
    <name evidence="2" type="ORF">LACBIDRAFT_328934</name>
</gene>
<feature type="region of interest" description="Disordered" evidence="1">
    <location>
        <begin position="1"/>
        <end position="20"/>
    </location>
</feature>
<evidence type="ECO:0000256" key="1">
    <source>
        <dbReference type="SAM" id="MobiDB-lite"/>
    </source>
</evidence>
<dbReference type="KEGG" id="lbc:LACBIDRAFT_328934"/>
<accession>B0DGH5</accession>
<name>B0DGH5_LACBS</name>
<dbReference type="InParanoid" id="B0DGH5"/>
<organism evidence="3">
    <name type="scientific">Laccaria bicolor (strain S238N-H82 / ATCC MYA-4686)</name>
    <name type="common">Bicoloured deceiver</name>
    <name type="synonym">Laccaria laccata var. bicolor</name>
    <dbReference type="NCBI Taxonomy" id="486041"/>
    <lineage>
        <taxon>Eukaryota</taxon>
        <taxon>Fungi</taxon>
        <taxon>Dikarya</taxon>
        <taxon>Basidiomycota</taxon>
        <taxon>Agaricomycotina</taxon>
        <taxon>Agaricomycetes</taxon>
        <taxon>Agaricomycetidae</taxon>
        <taxon>Agaricales</taxon>
        <taxon>Agaricineae</taxon>
        <taxon>Hydnangiaceae</taxon>
        <taxon>Laccaria</taxon>
    </lineage>
</organism>
<dbReference type="GeneID" id="6078830"/>
<dbReference type="AlphaFoldDB" id="B0DGH5"/>
<feature type="compositionally biased region" description="Basic and acidic residues" evidence="1">
    <location>
        <begin position="1"/>
        <end position="11"/>
    </location>
</feature>
<dbReference type="HOGENOM" id="CLU_281308_0_0_1"/>
<dbReference type="OrthoDB" id="3222453at2759"/>
<keyword evidence="3" id="KW-1185">Reference proteome</keyword>
<dbReference type="EMBL" id="DS547109">
    <property type="protein sequence ID" value="EDR06270.1"/>
    <property type="molecule type" value="Genomic_DNA"/>
</dbReference>
<dbReference type="RefSeq" id="XP_001883131.1">
    <property type="nucleotide sequence ID" value="XM_001883096.1"/>
</dbReference>
<feature type="compositionally biased region" description="Acidic residues" evidence="1">
    <location>
        <begin position="310"/>
        <end position="322"/>
    </location>
</feature>
<evidence type="ECO:0000313" key="2">
    <source>
        <dbReference type="EMBL" id="EDR06270.1"/>
    </source>
</evidence>
<sequence>MAFKVRSERQSLRKPSSLQLGLGEVSKSHPRFINDTEKANRVESPIICPTKEIGNTRIDSIPTISGHGSEWEVPSTYTGATVHALYRSRLRLLHDVLGKTTNPATVPSPHLLYSAQPESMAMEALVALAQARDIPVPNDLHTVNPPERIEALRRTLYQHLKWGKEPNVPLLFIPSEPLPQVEVDQTPLENDVHCTCGKWLWRSCSTWRLNSNKGVNLNFEEQAQTGDFLAQMEGDLPAQANTVNVGSSILHGASLPVISGGEFSSSGGDHNRIIINIHQGLQRHRDDWHESSSTHQGQRNLSRDRTPSVDDSDSPDFSDGEDEECIVLEDCSNAIYERQMLPKKRGFPLWIPQPNLLAPLMHRRNGVIIGDLGRVTAYGAFDVLFNICKAAGRPDNPDELPDGFTPLNLKANDIHLFQEYTSGSYIASASVKKLRDNLSFQCSNAEGAILTMPDGAFREDLRSTTLFRDFAAENAESWYRFINGPCGWELENGKLHLITGCDKTTSWGLAAYQNTQSETNSSGSLGGPVLRFRNANDAGDYVPGTTYCWEHEGTADAKAGPEFEFEPSNGVGARNQCTFIRSHTIMLSEAKWARVQSSLVSALDSRRASKPAQPQSTNSSNFLTSAFSHLSIFGSSRNTGSAMMSDSHNPSAHPGADVAIVHDDHWGAVIGENEDRIATGPELWRRVQATFDTILNFKVWSGAMYLSERSATPDGINTQPESSIPKKKVSFAGPSVVVPLRSGTTSIAVAQAPASPQFHASTSPVVKGKSATVTAPSEAQNDGSQSTGTSFASPVDHHDFVGVSIGFTPPTYLEDEDEAYDSMSNAVNSEMDAFPNIILLPFAINTIRKPHGQYSTPSQILLEFNLGLLLINTLLACAAVLAWKKPSVVDTGRGSGRSFVDWIRDQISTGVDHGCPRITSDARRRMGWISPSPGPLTTPELGRGCDFTVIIGSEGKEGSRRGSFVRVPSIDQDVVWIHRIYHRQTLPAGNPLVTLPATLAKYGTCGSRSHYRYFCDNAPSKRRMWLLKFCLLFLRCSLFGTSKKVSSIAETPFDAAIGTSLSAIVGVAFEDSVLEGKAGAAIAVSTFGMRGFLDRGHLSRTDEGVTQELHGGGD</sequence>
<evidence type="ECO:0000313" key="3">
    <source>
        <dbReference type="Proteomes" id="UP000001194"/>
    </source>
</evidence>
<feature type="compositionally biased region" description="Polar residues" evidence="1">
    <location>
        <begin position="771"/>
        <end position="792"/>
    </location>
</feature>